<protein>
    <submittedName>
        <fullName evidence="1">DUF3732 domain-containing protein</fullName>
    </submittedName>
</protein>
<organism evidence="1 2">
    <name type="scientific">Bacillus rugosus</name>
    <dbReference type="NCBI Taxonomy" id="2715209"/>
    <lineage>
        <taxon>Bacteria</taxon>
        <taxon>Bacillati</taxon>
        <taxon>Bacillota</taxon>
        <taxon>Bacilli</taxon>
        <taxon>Bacillales</taxon>
        <taxon>Bacillaceae</taxon>
        <taxon>Bacillus</taxon>
    </lineage>
</organism>
<reference evidence="1" key="1">
    <citation type="submission" date="2022-04" db="EMBL/GenBank/DDBJ databases">
        <title>Complete genome of Bacillus.</title>
        <authorList>
            <person name="Kong X."/>
            <person name="Hou M."/>
        </authorList>
    </citation>
    <scope>NUCLEOTIDE SEQUENCE</scope>
    <source>
        <strain evidence="1">A78.1</strain>
    </source>
</reference>
<accession>A0ACD4A115</accession>
<gene>
    <name evidence="1" type="ORF">M0696_03415</name>
</gene>
<sequence length="644" mass="74525">MKSYLKAIMMFNKSGELRRVPLQPGVNIVTGESKTGKSALVEIIDYCLCSSRSTIPKGKITDFSYLYVMPMLINQNTYVVARYNWESGGKMYVLKESPDFPIDNITLEYFEDKPILSVKDAQYEIESALGLYVTNIVTDSEKQGKKASLRNMVSYLFQHQNLMASKFALFYRFSDYYKRKDIIEQFPVFAGMIGQQYYSDLIRLNNLKAQLKKKQKTQKANEKSSTYIKENLEPLLKDYYALLDVPFNSNITIQKMLKLASNLPEFDETQLFNENGIAERYRQLNNELDGLRDQERDVLLRIDNLDDVNQNGNNFTGMLQELKDQTSISGNFEKEYSCPLCGGICEEISEDDATLIEAYVWLDKELEITRKFTNDFSEDIRKLKDAHGVIENRIKDVWQQIKNIERKFINSKELVSKREKVNYAKARIVLYSEMANSGLLDSVDEDIADLKTKISQLEVKINGFDLDNKKAKAQTFLSYNMNRLSLTLDFEEEYRPLNLNFGLMDETFDVYQLQKNDKIHLYEMGSGANWVSCHIALFLSFLRYFATQEQSPMPLTMFFDQPSQVYFPQGAFEKNDRNELSDSDLKAVNQMYKTIFEEINSIGEDTGIIPQILIVDHVDGQDLEIKDEFASYVRGDWRNGKALI</sequence>
<dbReference type="EMBL" id="CP096590">
    <property type="protein sequence ID" value="UPV79797.1"/>
    <property type="molecule type" value="Genomic_DNA"/>
</dbReference>
<dbReference type="Proteomes" id="UP000830837">
    <property type="component" value="Chromosome"/>
</dbReference>
<name>A0ACD4A115_9BACI</name>
<evidence type="ECO:0000313" key="1">
    <source>
        <dbReference type="EMBL" id="UPV79797.1"/>
    </source>
</evidence>
<keyword evidence="2" id="KW-1185">Reference proteome</keyword>
<evidence type="ECO:0000313" key="2">
    <source>
        <dbReference type="Proteomes" id="UP000830837"/>
    </source>
</evidence>
<proteinExistence type="predicted"/>